<dbReference type="PROSITE" id="PS50889">
    <property type="entry name" value="S4"/>
    <property type="match status" value="1"/>
</dbReference>
<proteinExistence type="inferred from homology"/>
<comment type="similarity">
    <text evidence="1 5">Belongs to the pseudouridine synthase RluA family.</text>
</comment>
<evidence type="ECO:0000256" key="5">
    <source>
        <dbReference type="RuleBase" id="RU362028"/>
    </source>
</evidence>
<evidence type="ECO:0000259" key="6">
    <source>
        <dbReference type="SMART" id="SM00363"/>
    </source>
</evidence>
<comment type="caution">
    <text evidence="7">The sequence shown here is derived from an EMBL/GenBank/DDBJ whole genome shotgun (WGS) entry which is preliminary data.</text>
</comment>
<dbReference type="SMART" id="SM00363">
    <property type="entry name" value="S4"/>
    <property type="match status" value="1"/>
</dbReference>
<keyword evidence="2 5" id="KW-0413">Isomerase</keyword>
<dbReference type="InterPro" id="IPR002942">
    <property type="entry name" value="S4_RNA-bd"/>
</dbReference>
<evidence type="ECO:0000256" key="1">
    <source>
        <dbReference type="ARBA" id="ARBA00010876"/>
    </source>
</evidence>
<dbReference type="Proteomes" id="UP000177331">
    <property type="component" value="Unassembled WGS sequence"/>
</dbReference>
<evidence type="ECO:0000256" key="3">
    <source>
        <dbReference type="PIRSR" id="PIRSR606225-1"/>
    </source>
</evidence>
<organism evidence="7 8">
    <name type="scientific">Candidatus Uhrbacteria bacterium RIFOXYB2_FULL_45_11</name>
    <dbReference type="NCBI Taxonomy" id="1802421"/>
    <lineage>
        <taxon>Bacteria</taxon>
        <taxon>Candidatus Uhriibacteriota</taxon>
    </lineage>
</organism>
<accession>A0A1F7WA57</accession>
<dbReference type="EC" id="5.4.99.-" evidence="5"/>
<dbReference type="STRING" id="1802421.A2318_02545"/>
<dbReference type="Gene3D" id="3.10.290.10">
    <property type="entry name" value="RNA-binding S4 domain"/>
    <property type="match status" value="1"/>
</dbReference>
<dbReference type="AlphaFoldDB" id="A0A1F7WA57"/>
<dbReference type="PROSITE" id="PS01129">
    <property type="entry name" value="PSI_RLU"/>
    <property type="match status" value="1"/>
</dbReference>
<dbReference type="GO" id="GO:0000455">
    <property type="term" value="P:enzyme-directed rRNA pseudouridine synthesis"/>
    <property type="evidence" value="ECO:0007669"/>
    <property type="project" value="UniProtKB-ARBA"/>
</dbReference>
<dbReference type="SUPFAM" id="SSF55120">
    <property type="entry name" value="Pseudouridine synthase"/>
    <property type="match status" value="1"/>
</dbReference>
<dbReference type="CDD" id="cd02869">
    <property type="entry name" value="PseudoU_synth_RluA_like"/>
    <property type="match status" value="1"/>
</dbReference>
<feature type="domain" description="RNA-binding S4" evidence="6">
    <location>
        <begin position="13"/>
        <end position="71"/>
    </location>
</feature>
<evidence type="ECO:0000313" key="7">
    <source>
        <dbReference type="EMBL" id="OGL99680.1"/>
    </source>
</evidence>
<reference evidence="7 8" key="1">
    <citation type="journal article" date="2016" name="Nat. Commun.">
        <title>Thousands of microbial genomes shed light on interconnected biogeochemical processes in an aquifer system.</title>
        <authorList>
            <person name="Anantharaman K."/>
            <person name="Brown C.T."/>
            <person name="Hug L.A."/>
            <person name="Sharon I."/>
            <person name="Castelle C.J."/>
            <person name="Probst A.J."/>
            <person name="Thomas B.C."/>
            <person name="Singh A."/>
            <person name="Wilkins M.J."/>
            <person name="Karaoz U."/>
            <person name="Brodie E.L."/>
            <person name="Williams K.H."/>
            <person name="Hubbard S.S."/>
            <person name="Banfield J.F."/>
        </authorList>
    </citation>
    <scope>NUCLEOTIDE SEQUENCE [LARGE SCALE GENOMIC DNA]</scope>
</reference>
<dbReference type="InterPro" id="IPR006224">
    <property type="entry name" value="PsdUridine_synth_RluA-like_CS"/>
</dbReference>
<dbReference type="GO" id="GO:0120159">
    <property type="term" value="F:rRNA pseudouridine synthase activity"/>
    <property type="evidence" value="ECO:0007669"/>
    <property type="project" value="UniProtKB-ARBA"/>
</dbReference>
<comment type="catalytic activity">
    <reaction evidence="5">
        <text>a uridine in RNA = a pseudouridine in RNA</text>
        <dbReference type="Rhea" id="RHEA:48348"/>
        <dbReference type="Rhea" id="RHEA-COMP:12068"/>
        <dbReference type="Rhea" id="RHEA-COMP:12069"/>
        <dbReference type="ChEBI" id="CHEBI:65314"/>
        <dbReference type="ChEBI" id="CHEBI:65315"/>
    </reaction>
</comment>
<sequence>MPKFIADETQNKRRIDQILVEVLKISREKVQALIKSGEVTLNDKKPKPHTPVQTNDVVVYPKISTKPPKQEVSTIEIPILYEDDDLLVINKPAGLIVHRTNEIDVRPSVADLLVKKYKGIKKVGDNPLRPGIVHRLDREVSGVMVVAKTQKMFENLKKQFQDREVEKKYTALVYGKLPKEHDVIKFAIARSKSQGRMVARTGDQEGKEALTEWDVVERLKNTTLVDVKIHTGRTHQIRVHFLAIDHPVVGDRLYRKKSMRHTKEKNLGRLFLHANSLTIHLADGKKKTIKVALPKELKAVLDALPRK</sequence>
<dbReference type="NCBIfam" id="TIGR00005">
    <property type="entry name" value="rluA_subfam"/>
    <property type="match status" value="1"/>
</dbReference>
<evidence type="ECO:0000256" key="2">
    <source>
        <dbReference type="ARBA" id="ARBA00023235"/>
    </source>
</evidence>
<dbReference type="PANTHER" id="PTHR21600:SF44">
    <property type="entry name" value="RIBOSOMAL LARGE SUBUNIT PSEUDOURIDINE SYNTHASE D"/>
    <property type="match status" value="1"/>
</dbReference>
<dbReference type="InterPro" id="IPR036986">
    <property type="entry name" value="S4_RNA-bd_sf"/>
</dbReference>
<dbReference type="SUPFAM" id="SSF55174">
    <property type="entry name" value="Alpha-L RNA-binding motif"/>
    <property type="match status" value="1"/>
</dbReference>
<dbReference type="InterPro" id="IPR020103">
    <property type="entry name" value="PsdUridine_synth_cat_dom_sf"/>
</dbReference>
<evidence type="ECO:0000313" key="8">
    <source>
        <dbReference type="Proteomes" id="UP000177331"/>
    </source>
</evidence>
<dbReference type="PANTHER" id="PTHR21600">
    <property type="entry name" value="MITOCHONDRIAL RNA PSEUDOURIDINE SYNTHASE"/>
    <property type="match status" value="1"/>
</dbReference>
<dbReference type="InterPro" id="IPR006145">
    <property type="entry name" value="PsdUridine_synth_RsuA/RluA"/>
</dbReference>
<protein>
    <recommendedName>
        <fullName evidence="5">Pseudouridine synthase</fullName>
        <ecNumber evidence="5">5.4.99.-</ecNumber>
    </recommendedName>
</protein>
<keyword evidence="4" id="KW-0694">RNA-binding</keyword>
<dbReference type="InterPro" id="IPR050188">
    <property type="entry name" value="RluA_PseudoU_synthase"/>
</dbReference>
<dbReference type="EMBL" id="MGFD01000005">
    <property type="protein sequence ID" value="OGL99680.1"/>
    <property type="molecule type" value="Genomic_DNA"/>
</dbReference>
<gene>
    <name evidence="7" type="ORF">A2318_02545</name>
</gene>
<comment type="function">
    <text evidence="5">Responsible for synthesis of pseudouridine from uracil.</text>
</comment>
<feature type="active site" evidence="3">
    <location>
        <position position="137"/>
    </location>
</feature>
<dbReference type="Pfam" id="PF00849">
    <property type="entry name" value="PseudoU_synth_2"/>
    <property type="match status" value="1"/>
</dbReference>
<name>A0A1F7WA57_9BACT</name>
<dbReference type="GO" id="GO:0003723">
    <property type="term" value="F:RNA binding"/>
    <property type="evidence" value="ECO:0007669"/>
    <property type="project" value="UniProtKB-KW"/>
</dbReference>
<dbReference type="InterPro" id="IPR006225">
    <property type="entry name" value="PsdUridine_synth_RluC/D"/>
</dbReference>
<dbReference type="Gene3D" id="3.30.2350.10">
    <property type="entry name" value="Pseudouridine synthase"/>
    <property type="match status" value="1"/>
</dbReference>
<dbReference type="Pfam" id="PF01479">
    <property type="entry name" value="S4"/>
    <property type="match status" value="1"/>
</dbReference>
<dbReference type="CDD" id="cd00165">
    <property type="entry name" value="S4"/>
    <property type="match status" value="1"/>
</dbReference>
<evidence type="ECO:0000256" key="4">
    <source>
        <dbReference type="PROSITE-ProRule" id="PRU00182"/>
    </source>
</evidence>